<dbReference type="Gene3D" id="1.10.260.40">
    <property type="entry name" value="lambda repressor-like DNA-binding domains"/>
    <property type="match status" value="1"/>
</dbReference>
<dbReference type="PROSITE" id="PS50943">
    <property type="entry name" value="HTH_CROC1"/>
    <property type="match status" value="1"/>
</dbReference>
<dbReference type="RefSeq" id="WP_030827492.1">
    <property type="nucleotide sequence ID" value="NZ_JBFBKA010000096.1"/>
</dbReference>
<name>A0A0M8QT65_9ACTN</name>
<evidence type="ECO:0000259" key="1">
    <source>
        <dbReference type="PROSITE" id="PS50943"/>
    </source>
</evidence>
<dbReference type="CDD" id="cd00093">
    <property type="entry name" value="HTH_XRE"/>
    <property type="match status" value="1"/>
</dbReference>
<feature type="domain" description="HTH cro/C1-type" evidence="1">
    <location>
        <begin position="44"/>
        <end position="87"/>
    </location>
</feature>
<organism evidence="2 3">
    <name type="scientific">Streptomyces caelestis</name>
    <dbReference type="NCBI Taxonomy" id="36816"/>
    <lineage>
        <taxon>Bacteria</taxon>
        <taxon>Bacillati</taxon>
        <taxon>Actinomycetota</taxon>
        <taxon>Actinomycetes</taxon>
        <taxon>Kitasatosporales</taxon>
        <taxon>Streptomycetaceae</taxon>
        <taxon>Streptomyces</taxon>
    </lineage>
</organism>
<dbReference type="Proteomes" id="UP000037773">
    <property type="component" value="Unassembled WGS sequence"/>
</dbReference>
<keyword evidence="3" id="KW-1185">Reference proteome</keyword>
<comment type="caution">
    <text evidence="2">The sequence shown here is derived from an EMBL/GenBank/DDBJ whole genome shotgun (WGS) entry which is preliminary data.</text>
</comment>
<evidence type="ECO:0000313" key="3">
    <source>
        <dbReference type="Proteomes" id="UP000037773"/>
    </source>
</evidence>
<protein>
    <submittedName>
        <fullName evidence="2">Secondary metabolite protein</fullName>
    </submittedName>
</protein>
<accession>A0A0M8QT65</accession>
<dbReference type="Pfam" id="PF01381">
    <property type="entry name" value="HTH_3"/>
    <property type="match status" value="1"/>
</dbReference>
<proteinExistence type="predicted"/>
<dbReference type="GO" id="GO:0003677">
    <property type="term" value="F:DNA binding"/>
    <property type="evidence" value="ECO:0007669"/>
    <property type="project" value="InterPro"/>
</dbReference>
<dbReference type="EMBL" id="LGCN01000074">
    <property type="protein sequence ID" value="KOT42724.1"/>
    <property type="molecule type" value="Genomic_DNA"/>
</dbReference>
<gene>
    <name evidence="2" type="ORF">ADK41_08150</name>
</gene>
<dbReference type="PATRIC" id="fig|36816.3.peg.1758"/>
<dbReference type="InterPro" id="IPR001387">
    <property type="entry name" value="Cro/C1-type_HTH"/>
</dbReference>
<dbReference type="InterPro" id="IPR010982">
    <property type="entry name" value="Lambda_DNA-bd_dom_sf"/>
</dbReference>
<reference evidence="2 3" key="1">
    <citation type="submission" date="2015-07" db="EMBL/GenBank/DDBJ databases">
        <authorList>
            <person name="Noorani M."/>
        </authorList>
    </citation>
    <scope>NUCLEOTIDE SEQUENCE [LARGE SCALE GENOMIC DNA]</scope>
    <source>
        <strain evidence="2 3">NRRL B-24567</strain>
    </source>
</reference>
<dbReference type="AlphaFoldDB" id="A0A0M8QT65"/>
<dbReference type="OrthoDB" id="2679623at2"/>
<evidence type="ECO:0000313" key="2">
    <source>
        <dbReference type="EMBL" id="KOT42724.1"/>
    </source>
</evidence>
<sequence length="150" mass="16410">MVESSGPAQAPGGAAGARRSFADKLNHLFQTVTNPETGKRYTNAEVARAISVSESAISQLRTGAKPNPTYTTVERLAGHFHVKEQYFFSDYDLEEAEKVRASMELIEAVADSDVRGLALRANGLSAESLKMITDVINQARRWEGLDKPKQ</sequence>
<dbReference type="SUPFAM" id="SSF47413">
    <property type="entry name" value="lambda repressor-like DNA-binding domains"/>
    <property type="match status" value="1"/>
</dbReference>